<evidence type="ECO:0000256" key="4">
    <source>
        <dbReference type="RuleBase" id="RU362057"/>
    </source>
</evidence>
<dbReference type="EMBL" id="NBSK02000001">
    <property type="protein sequence ID" value="KAJ0227997.1"/>
    <property type="molecule type" value="Genomic_DNA"/>
</dbReference>
<dbReference type="Pfam" id="PF00201">
    <property type="entry name" value="UDPGT"/>
    <property type="match status" value="1"/>
</dbReference>
<dbReference type="AlphaFoldDB" id="A0A9R1WSH9"/>
<dbReference type="GO" id="GO:0005737">
    <property type="term" value="C:cytoplasm"/>
    <property type="evidence" value="ECO:0000318"/>
    <property type="project" value="GO_Central"/>
</dbReference>
<keyword evidence="3" id="KW-0328">Glycosyltransferase</keyword>
<dbReference type="PROSITE" id="PS00375">
    <property type="entry name" value="UDPGT"/>
    <property type="match status" value="1"/>
</dbReference>
<evidence type="ECO:0000256" key="3">
    <source>
        <dbReference type="RuleBase" id="RU003718"/>
    </source>
</evidence>
<dbReference type="InterPro" id="IPR035595">
    <property type="entry name" value="UDP_glycos_trans_CS"/>
</dbReference>
<proteinExistence type="inferred from homology"/>
<comment type="similarity">
    <text evidence="1 3">Belongs to the UDP-glycosyltransferase family.</text>
</comment>
<keyword evidence="2 3" id="KW-0808">Transferase</keyword>
<reference evidence="5 6" key="1">
    <citation type="journal article" date="2017" name="Nat. Commun.">
        <title>Genome assembly with in vitro proximity ligation data and whole-genome triplication in lettuce.</title>
        <authorList>
            <person name="Reyes-Chin-Wo S."/>
            <person name="Wang Z."/>
            <person name="Yang X."/>
            <person name="Kozik A."/>
            <person name="Arikit S."/>
            <person name="Song C."/>
            <person name="Xia L."/>
            <person name="Froenicke L."/>
            <person name="Lavelle D.O."/>
            <person name="Truco M.J."/>
            <person name="Xia R."/>
            <person name="Zhu S."/>
            <person name="Xu C."/>
            <person name="Xu H."/>
            <person name="Xu X."/>
            <person name="Cox K."/>
            <person name="Korf I."/>
            <person name="Meyers B.C."/>
            <person name="Michelmore R.W."/>
        </authorList>
    </citation>
    <scope>NUCLEOTIDE SEQUENCE [LARGE SCALE GENOMIC DNA]</scope>
    <source>
        <strain evidence="6">cv. Salinas</strain>
        <tissue evidence="5">Seedlings</tissue>
    </source>
</reference>
<evidence type="ECO:0000256" key="1">
    <source>
        <dbReference type="ARBA" id="ARBA00009995"/>
    </source>
</evidence>
<dbReference type="GO" id="GO:0080043">
    <property type="term" value="F:quercetin 3-O-glucosyltransferase activity"/>
    <property type="evidence" value="ECO:0000318"/>
    <property type="project" value="GO_Central"/>
</dbReference>
<dbReference type="Gene3D" id="3.40.50.2000">
    <property type="entry name" value="Glycogen Phosphorylase B"/>
    <property type="match status" value="2"/>
</dbReference>
<dbReference type="InterPro" id="IPR002213">
    <property type="entry name" value="UDP_glucos_trans"/>
</dbReference>
<evidence type="ECO:0000313" key="5">
    <source>
        <dbReference type="EMBL" id="KAJ0227997.1"/>
    </source>
</evidence>
<dbReference type="GO" id="GO:0080044">
    <property type="term" value="F:quercetin 7-O-glucosyltransferase activity"/>
    <property type="evidence" value="ECO:0000318"/>
    <property type="project" value="GO_Central"/>
</dbReference>
<keyword evidence="6" id="KW-1185">Reference proteome</keyword>
<dbReference type="OrthoDB" id="5835829at2759"/>
<dbReference type="PANTHER" id="PTHR11926:SF1534">
    <property type="entry name" value="GLYCOSYLTRANSFERASE"/>
    <property type="match status" value="1"/>
</dbReference>
<gene>
    <name evidence="5" type="ORF">LSAT_V11C100028310</name>
</gene>
<protein>
    <recommendedName>
        <fullName evidence="4">Glycosyltransferase</fullName>
        <ecNumber evidence="4">2.4.1.-</ecNumber>
    </recommendedName>
</protein>
<dbReference type="EC" id="2.4.1.-" evidence="4"/>
<dbReference type="SUPFAM" id="SSF53756">
    <property type="entry name" value="UDP-Glycosyltransferase/glycogen phosphorylase"/>
    <property type="match status" value="1"/>
</dbReference>
<dbReference type="Gramene" id="rna-gnl|WGS:NBSK|LSAT_1X70160_mrna">
    <property type="protein sequence ID" value="cds-PLY62498.1"/>
    <property type="gene ID" value="gene-LSAT_1X70160"/>
</dbReference>
<comment type="caution">
    <text evidence="5">The sequence shown here is derived from an EMBL/GenBank/DDBJ whole genome shotgun (WGS) entry which is preliminary data.</text>
</comment>
<evidence type="ECO:0000256" key="2">
    <source>
        <dbReference type="ARBA" id="ARBA00022679"/>
    </source>
</evidence>
<organism evidence="5 6">
    <name type="scientific">Lactuca sativa</name>
    <name type="common">Garden lettuce</name>
    <dbReference type="NCBI Taxonomy" id="4236"/>
    <lineage>
        <taxon>Eukaryota</taxon>
        <taxon>Viridiplantae</taxon>
        <taxon>Streptophyta</taxon>
        <taxon>Embryophyta</taxon>
        <taxon>Tracheophyta</taxon>
        <taxon>Spermatophyta</taxon>
        <taxon>Magnoliopsida</taxon>
        <taxon>eudicotyledons</taxon>
        <taxon>Gunneridae</taxon>
        <taxon>Pentapetalae</taxon>
        <taxon>asterids</taxon>
        <taxon>campanulids</taxon>
        <taxon>Asterales</taxon>
        <taxon>Asteraceae</taxon>
        <taxon>Cichorioideae</taxon>
        <taxon>Cichorieae</taxon>
        <taxon>Lactucinae</taxon>
        <taxon>Lactuca</taxon>
    </lineage>
</organism>
<name>A0A9R1WSH9_LACSA</name>
<dbReference type="CDD" id="cd03784">
    <property type="entry name" value="GT1_Gtf-like"/>
    <property type="match status" value="1"/>
</dbReference>
<dbReference type="FunFam" id="3.40.50.2000:FF:000019">
    <property type="entry name" value="Glycosyltransferase"/>
    <property type="match status" value="1"/>
</dbReference>
<dbReference type="Proteomes" id="UP000235145">
    <property type="component" value="Unassembled WGS sequence"/>
</dbReference>
<accession>A0A9R1WSH9</accession>
<dbReference type="PANTHER" id="PTHR11926">
    <property type="entry name" value="GLUCOSYL/GLUCURONOSYL TRANSFERASES"/>
    <property type="match status" value="1"/>
</dbReference>
<sequence length="440" mass="48906">MITMKHHHFLLVSLPIQSHINPTFRLATRLTRTGAQVTLATTISGLKTLPSISGMSYHFFPGGGADGKLTSIQELKFLGSINLKELLLTKAKEGQKVDLLIYGLSLPWVAEVARDLHVPSALFFFQSAASFSVVYHFFKSDGGVGNSNIDLTGSIKVPGLPLLRYSEIPSFLIPTHRYAYVFQEHIDTLEKQPNSFILINSFDGLEEESIKSLPDHINIFSVGPLSSGETEEPFVIDTIQDSDRETYLRWLDSKREKSVVYVSFGSLVKLQKNQKDEIFQGLIESGYPFLWVIRNQGEDDEESRRYTAEGGGLIVRWCSQVEVLNHVAVGCFVTHSGWNSTVESIVSGVPMVGYPQDADQKMNAKMVEEVWGNGVKAVADGEGVVGREEMKRCLTVVMGGGEITRNCEKLKSMAMEAMSEDGSSHRNLNRFFQTLKLVSE</sequence>
<evidence type="ECO:0000313" key="6">
    <source>
        <dbReference type="Proteomes" id="UP000235145"/>
    </source>
</evidence>